<organism evidence="1 2">
    <name type="scientific">Gloeomargarita lithophora Alchichica-D10</name>
    <dbReference type="NCBI Taxonomy" id="1188229"/>
    <lineage>
        <taxon>Bacteria</taxon>
        <taxon>Bacillati</taxon>
        <taxon>Cyanobacteriota</taxon>
        <taxon>Cyanophyceae</taxon>
        <taxon>Gloeomargaritales</taxon>
        <taxon>Gloeomargaritaceae</taxon>
        <taxon>Gloeomargarita</taxon>
    </lineage>
</organism>
<dbReference type="EMBL" id="CP017675">
    <property type="protein sequence ID" value="APB32978.1"/>
    <property type="molecule type" value="Genomic_DNA"/>
</dbReference>
<reference evidence="1 2" key="1">
    <citation type="submission" date="2016-10" db="EMBL/GenBank/DDBJ databases">
        <title>Description of Gloeomargarita lithophora gen. nov., sp. nov., a thylakoid-bearing basal-branching cyanobacterium with intracellular carbonates, and proposal for Gloeomargaritales ord. nov.</title>
        <authorList>
            <person name="Moreira D."/>
            <person name="Tavera R."/>
            <person name="Benzerara K."/>
            <person name="Skouri-Panet F."/>
            <person name="Couradeau E."/>
            <person name="Gerard E."/>
            <person name="Loussert C."/>
            <person name="Novelo E."/>
            <person name="Zivanovic Y."/>
            <person name="Lopez-Garcia P."/>
        </authorList>
    </citation>
    <scope>NUCLEOTIDE SEQUENCE [LARGE SCALE GENOMIC DNA]</scope>
    <source>
        <strain evidence="1 2">D10</strain>
    </source>
</reference>
<dbReference type="RefSeq" id="WP_071453643.1">
    <property type="nucleotide sequence ID" value="NZ_CP017675.1"/>
</dbReference>
<dbReference type="KEGG" id="glt:GlitD10_0664"/>
<evidence type="ECO:0000313" key="2">
    <source>
        <dbReference type="Proteomes" id="UP000180235"/>
    </source>
</evidence>
<evidence type="ECO:0000313" key="1">
    <source>
        <dbReference type="EMBL" id="APB32978.1"/>
    </source>
</evidence>
<proteinExistence type="predicted"/>
<keyword evidence="2" id="KW-1185">Reference proteome</keyword>
<dbReference type="OrthoDB" id="490444at2"/>
<dbReference type="STRING" id="1188229.GlitD10_0664"/>
<dbReference type="Proteomes" id="UP000180235">
    <property type="component" value="Chromosome"/>
</dbReference>
<name>A0A1J0AAM1_9CYAN</name>
<dbReference type="AlphaFoldDB" id="A0A1J0AAM1"/>
<sequence>MFSAKKLLQGGLVGLGAMLGILSFMPHATANPQKLSFYCGTSQGSPATLAKSGSRVVPIIRWSSDAFSDSGYSATRRCQEVSKRFQTYYNDGSLSFITTGRMNGQNVVCVARSNGGPCAGLLFTLKPGSNPTQAINQLFNIRTRASGPINETTARPYIDFGEFITSEDTPEPTP</sequence>
<dbReference type="InterPro" id="IPR025478">
    <property type="entry name" value="COP23"/>
</dbReference>
<protein>
    <recommendedName>
        <fullName evidence="3">Circadian oscillating protein COP23</fullName>
    </recommendedName>
</protein>
<dbReference type="Pfam" id="PF14218">
    <property type="entry name" value="COP23"/>
    <property type="match status" value="1"/>
</dbReference>
<evidence type="ECO:0008006" key="3">
    <source>
        <dbReference type="Google" id="ProtNLM"/>
    </source>
</evidence>
<gene>
    <name evidence="1" type="ORF">GlitD10_0664</name>
</gene>
<accession>A0A1J0AAM1</accession>